<evidence type="ECO:0000313" key="8">
    <source>
        <dbReference type="EMBL" id="PWN29537.1"/>
    </source>
</evidence>
<dbReference type="Pfam" id="PF00134">
    <property type="entry name" value="Cyclin_N"/>
    <property type="match status" value="1"/>
</dbReference>
<dbReference type="SMART" id="SM01332">
    <property type="entry name" value="Cyclin_C"/>
    <property type="match status" value="1"/>
</dbReference>
<reference evidence="8 9" key="1">
    <citation type="journal article" date="2018" name="Mol. Biol. Evol.">
        <title>Broad Genomic Sampling Reveals a Smut Pathogenic Ancestry of the Fungal Clade Ustilaginomycotina.</title>
        <authorList>
            <person name="Kijpornyongpan T."/>
            <person name="Mondo S.J."/>
            <person name="Barry K."/>
            <person name="Sandor L."/>
            <person name="Lee J."/>
            <person name="Lipzen A."/>
            <person name="Pangilinan J."/>
            <person name="LaButti K."/>
            <person name="Hainaut M."/>
            <person name="Henrissat B."/>
            <person name="Grigoriev I.V."/>
            <person name="Spatafora J.W."/>
            <person name="Aime M.C."/>
        </authorList>
    </citation>
    <scope>NUCLEOTIDE SEQUENCE [LARGE SCALE GENOMIC DNA]</scope>
    <source>
        <strain evidence="8 9">MCA 5214</strain>
    </source>
</reference>
<evidence type="ECO:0000256" key="2">
    <source>
        <dbReference type="ARBA" id="ARBA00023127"/>
    </source>
</evidence>
<evidence type="ECO:0000256" key="5">
    <source>
        <dbReference type="SAM" id="MobiDB-lite"/>
    </source>
</evidence>
<sequence length="553" mass="60113">MASNARRPPLRTRTTGSVAGSTSNVPRAVKKDAAATGTDDAASGTSSRAASGASSSTLGTRKRAALGDLTNANRSKSAGVAGSVRGSATDDKDGKGGLATRSKSASVAGAAGSKVPRAESSAMAGRRTTASSATTAPASRVPSRRTTTTTTTASRTVANGGAASRPTAASRARQAAQQKQQQQQQSQEEEVEDGRDHKRVKVNDDGEDVENQDATVKTVGADDATGEAKDQGWEDLDAEDADDPLMVAEYVNEIFAYMKDLEMTTMPNGSYMDTQGEIDWGMRGVLVDWLIDTHSKFRMLPETLFLALNVVDRFLTTRAISLNKLQLVGLTAMFIAAKYEEVLCPSVSNFLYLADGGYDTEEILKAERYMLKVLGFNLSYANPMNFLRRISKADNYDIQTRTVAKYFMEISLVDYRLLEHPPSLIAAASIWMARKVLERGPWTPTLVHYSSYSEYELLGTAEIMLDYTLRPIAHPQFHKKYAAKKFMRASNYVVEWARTTYPDAVVPESDIDQQDLGQLRVDLFGQEGLVRPTSESCAPSEIDGADEREESPL</sequence>
<evidence type="ECO:0000256" key="3">
    <source>
        <dbReference type="ARBA" id="ARBA00023306"/>
    </source>
</evidence>
<keyword evidence="3" id="KW-0131">Cell cycle</keyword>
<dbReference type="GeneID" id="37029896"/>
<dbReference type="CDD" id="cd20512">
    <property type="entry name" value="CYCLIN_CLBs_yeast_rpt2"/>
    <property type="match status" value="1"/>
</dbReference>
<dbReference type="SMART" id="SM00385">
    <property type="entry name" value="CYCLIN"/>
    <property type="match status" value="2"/>
</dbReference>
<dbReference type="InterPro" id="IPR013763">
    <property type="entry name" value="Cyclin-like_dom"/>
</dbReference>
<feature type="domain" description="Cyclin-like" evidence="6">
    <location>
        <begin position="288"/>
        <end position="372"/>
    </location>
</feature>
<dbReference type="FunFam" id="1.10.472.10:FF:000001">
    <property type="entry name" value="G2/mitotic-specific cyclin"/>
    <property type="match status" value="1"/>
</dbReference>
<organism evidence="8 9">
    <name type="scientific">Jaminaea rosea</name>
    <dbReference type="NCBI Taxonomy" id="1569628"/>
    <lineage>
        <taxon>Eukaryota</taxon>
        <taxon>Fungi</taxon>
        <taxon>Dikarya</taxon>
        <taxon>Basidiomycota</taxon>
        <taxon>Ustilaginomycotina</taxon>
        <taxon>Exobasidiomycetes</taxon>
        <taxon>Microstromatales</taxon>
        <taxon>Microstromatales incertae sedis</taxon>
        <taxon>Jaminaea</taxon>
    </lineage>
</organism>
<dbReference type="RefSeq" id="XP_025364149.1">
    <property type="nucleotide sequence ID" value="XM_025508073.1"/>
</dbReference>
<feature type="compositionally biased region" description="Low complexity" evidence="5">
    <location>
        <begin position="102"/>
        <end position="186"/>
    </location>
</feature>
<dbReference type="Proteomes" id="UP000245884">
    <property type="component" value="Unassembled WGS sequence"/>
</dbReference>
<feature type="compositionally biased region" description="Acidic residues" evidence="5">
    <location>
        <begin position="543"/>
        <end position="553"/>
    </location>
</feature>
<comment type="similarity">
    <text evidence="4">Belongs to the cyclin family.</text>
</comment>
<keyword evidence="1" id="KW-0132">Cell division</keyword>
<dbReference type="EMBL" id="KZ819663">
    <property type="protein sequence ID" value="PWN29537.1"/>
    <property type="molecule type" value="Genomic_DNA"/>
</dbReference>
<proteinExistence type="inferred from homology"/>
<evidence type="ECO:0000259" key="6">
    <source>
        <dbReference type="SMART" id="SM00385"/>
    </source>
</evidence>
<feature type="region of interest" description="Disordered" evidence="5">
    <location>
        <begin position="1"/>
        <end position="229"/>
    </location>
</feature>
<dbReference type="InterPro" id="IPR004367">
    <property type="entry name" value="Cyclin_C-dom"/>
</dbReference>
<dbReference type="AlphaFoldDB" id="A0A316UW52"/>
<dbReference type="InterPro" id="IPR036915">
    <property type="entry name" value="Cyclin-like_sf"/>
</dbReference>
<keyword evidence="9" id="KW-1185">Reference proteome</keyword>
<dbReference type="SUPFAM" id="SSF47954">
    <property type="entry name" value="Cyclin-like"/>
    <property type="match status" value="2"/>
</dbReference>
<evidence type="ECO:0000256" key="4">
    <source>
        <dbReference type="RuleBase" id="RU000383"/>
    </source>
</evidence>
<gene>
    <name evidence="8" type="ORF">BDZ90DRAFT_258452</name>
</gene>
<evidence type="ECO:0000259" key="7">
    <source>
        <dbReference type="SMART" id="SM01332"/>
    </source>
</evidence>
<dbReference type="STRING" id="1569628.A0A316UW52"/>
<dbReference type="CDD" id="cd20568">
    <property type="entry name" value="CYCLIN_CLBs_yeast_rpt1"/>
    <property type="match status" value="1"/>
</dbReference>
<keyword evidence="2 4" id="KW-0195">Cyclin</keyword>
<dbReference type="OrthoDB" id="5590282at2759"/>
<feature type="domain" description="Cyclin-like" evidence="6">
    <location>
        <begin position="385"/>
        <end position="466"/>
    </location>
</feature>
<dbReference type="PROSITE" id="PS00292">
    <property type="entry name" value="CYCLINS"/>
    <property type="match status" value="1"/>
</dbReference>
<dbReference type="Pfam" id="PF02984">
    <property type="entry name" value="Cyclin_C"/>
    <property type="match status" value="1"/>
</dbReference>
<feature type="compositionally biased region" description="Low complexity" evidence="5">
    <location>
        <begin position="34"/>
        <end position="59"/>
    </location>
</feature>
<protein>
    <submittedName>
        <fullName evidence="8">A/B/D/E cyclin</fullName>
    </submittedName>
</protein>
<evidence type="ECO:0000313" key="9">
    <source>
        <dbReference type="Proteomes" id="UP000245884"/>
    </source>
</evidence>
<feature type="region of interest" description="Disordered" evidence="5">
    <location>
        <begin position="530"/>
        <end position="553"/>
    </location>
</feature>
<dbReference type="PANTHER" id="PTHR10177">
    <property type="entry name" value="CYCLINS"/>
    <property type="match status" value="1"/>
</dbReference>
<dbReference type="Gene3D" id="1.10.472.10">
    <property type="entry name" value="Cyclin-like"/>
    <property type="match status" value="2"/>
</dbReference>
<dbReference type="GO" id="GO:0051301">
    <property type="term" value="P:cell division"/>
    <property type="evidence" value="ECO:0007669"/>
    <property type="project" value="UniProtKB-KW"/>
</dbReference>
<accession>A0A316UW52</accession>
<name>A0A316UW52_9BASI</name>
<dbReference type="InterPro" id="IPR048258">
    <property type="entry name" value="Cyclins_cyclin-box"/>
</dbReference>
<evidence type="ECO:0000256" key="1">
    <source>
        <dbReference type="ARBA" id="ARBA00022618"/>
    </source>
</evidence>
<feature type="compositionally biased region" description="Polar residues" evidence="5">
    <location>
        <begin position="12"/>
        <end position="25"/>
    </location>
</feature>
<feature type="domain" description="Cyclin C-terminal" evidence="7">
    <location>
        <begin position="381"/>
        <end position="495"/>
    </location>
</feature>
<dbReference type="InterPro" id="IPR039361">
    <property type="entry name" value="Cyclin"/>
</dbReference>
<dbReference type="InterPro" id="IPR006671">
    <property type="entry name" value="Cyclin_N"/>
</dbReference>